<dbReference type="InterPro" id="IPR011009">
    <property type="entry name" value="Kinase-like_dom_sf"/>
</dbReference>
<name>A0AAV2YRZ9_9STRA</name>
<dbReference type="Gene3D" id="3.30.200.20">
    <property type="entry name" value="Phosphorylase Kinase, domain 1"/>
    <property type="match status" value="1"/>
</dbReference>
<evidence type="ECO:0000259" key="2">
    <source>
        <dbReference type="PROSITE" id="PS50011"/>
    </source>
</evidence>
<feature type="domain" description="Protein kinase" evidence="2">
    <location>
        <begin position="90"/>
        <end position="345"/>
    </location>
</feature>
<dbReference type="PANTHER" id="PTHR44329">
    <property type="entry name" value="SERINE/THREONINE-PROTEIN KINASE TNNI3K-RELATED"/>
    <property type="match status" value="1"/>
</dbReference>
<dbReference type="AlphaFoldDB" id="A0AAV2YRZ9"/>
<keyword evidence="1" id="KW-1133">Transmembrane helix</keyword>
<keyword evidence="4" id="KW-1185">Reference proteome</keyword>
<protein>
    <recommendedName>
        <fullName evidence="2">Protein kinase domain-containing protein</fullName>
    </recommendedName>
</protein>
<dbReference type="EMBL" id="DAKRPA010000127">
    <property type="protein sequence ID" value="DAZ97715.1"/>
    <property type="molecule type" value="Genomic_DNA"/>
</dbReference>
<evidence type="ECO:0000313" key="3">
    <source>
        <dbReference type="EMBL" id="DAZ97715.1"/>
    </source>
</evidence>
<dbReference type="PANTHER" id="PTHR44329:SF214">
    <property type="entry name" value="PROTEIN KINASE DOMAIN-CONTAINING PROTEIN"/>
    <property type="match status" value="1"/>
</dbReference>
<dbReference type="SMART" id="SM00220">
    <property type="entry name" value="S_TKc"/>
    <property type="match status" value="1"/>
</dbReference>
<accession>A0AAV2YRZ9</accession>
<dbReference type="Pfam" id="PF07714">
    <property type="entry name" value="PK_Tyr_Ser-Thr"/>
    <property type="match status" value="1"/>
</dbReference>
<dbReference type="Proteomes" id="UP001146120">
    <property type="component" value="Unassembled WGS sequence"/>
</dbReference>
<reference evidence="3" key="2">
    <citation type="journal article" date="2023" name="Microbiol Resour">
        <title>Decontamination and Annotation of the Draft Genome Sequence of the Oomycete Lagenidium giganteum ARSEF 373.</title>
        <authorList>
            <person name="Morgan W.R."/>
            <person name="Tartar A."/>
        </authorList>
    </citation>
    <scope>NUCLEOTIDE SEQUENCE</scope>
    <source>
        <strain evidence="3">ARSEF 373</strain>
    </source>
</reference>
<sequence length="345" mass="37938">MPDYNVTPSHVVPIVLATVGGVLTVCALLFLLYRRWKTQTSSLTEHVRPSEKFTSSLMATMLQDYPDAADSSSIWNDPTLQSVRIDFRAIEMVRMVWRGGFGEVWQGLLMGERVAVKQLSDRRTLPDAMAFASEVSSLDHPRIVRFIGVAWNTALSIRAVTEFMDSGDLRCLLESDRAATLTWASLKCRITIDVSDALVYLHTLTPSLIHRDLKSRNILIDSNRGAKLSDFGVARQRSIEQTMAAGVGTTRWMAPEVILDGHYTESADIYSLGVVLSELDSCQLPYSDARMSNGSKMQDVAILQRVSAGKLQPSFSSGCPPPMLALARACLSIDPAARPSAIQVS</sequence>
<reference evidence="3" key="1">
    <citation type="submission" date="2022-11" db="EMBL/GenBank/DDBJ databases">
        <authorList>
            <person name="Morgan W.R."/>
            <person name="Tartar A."/>
        </authorList>
    </citation>
    <scope>NUCLEOTIDE SEQUENCE</scope>
    <source>
        <strain evidence="3">ARSEF 373</strain>
    </source>
</reference>
<dbReference type="InterPro" id="IPR008271">
    <property type="entry name" value="Ser/Thr_kinase_AS"/>
</dbReference>
<keyword evidence="1" id="KW-0812">Transmembrane</keyword>
<gene>
    <name evidence="3" type="ORF">N0F65_009614</name>
</gene>
<keyword evidence="1" id="KW-0472">Membrane</keyword>
<dbReference type="InterPro" id="IPR051681">
    <property type="entry name" value="Ser/Thr_Kinases-Pseudokinases"/>
</dbReference>
<dbReference type="Gene3D" id="1.10.510.10">
    <property type="entry name" value="Transferase(Phosphotransferase) domain 1"/>
    <property type="match status" value="1"/>
</dbReference>
<comment type="caution">
    <text evidence="3">The sequence shown here is derived from an EMBL/GenBank/DDBJ whole genome shotgun (WGS) entry which is preliminary data.</text>
</comment>
<dbReference type="InterPro" id="IPR000719">
    <property type="entry name" value="Prot_kinase_dom"/>
</dbReference>
<dbReference type="SUPFAM" id="SSF56112">
    <property type="entry name" value="Protein kinase-like (PK-like)"/>
    <property type="match status" value="1"/>
</dbReference>
<organism evidence="3 4">
    <name type="scientific">Lagenidium giganteum</name>
    <dbReference type="NCBI Taxonomy" id="4803"/>
    <lineage>
        <taxon>Eukaryota</taxon>
        <taxon>Sar</taxon>
        <taxon>Stramenopiles</taxon>
        <taxon>Oomycota</taxon>
        <taxon>Peronosporomycetes</taxon>
        <taxon>Pythiales</taxon>
        <taxon>Pythiaceae</taxon>
    </lineage>
</organism>
<dbReference type="InterPro" id="IPR001245">
    <property type="entry name" value="Ser-Thr/Tyr_kinase_cat_dom"/>
</dbReference>
<dbReference type="PROSITE" id="PS00108">
    <property type="entry name" value="PROTEIN_KINASE_ST"/>
    <property type="match status" value="1"/>
</dbReference>
<dbReference type="GO" id="GO:0005524">
    <property type="term" value="F:ATP binding"/>
    <property type="evidence" value="ECO:0007669"/>
    <property type="project" value="InterPro"/>
</dbReference>
<evidence type="ECO:0000313" key="4">
    <source>
        <dbReference type="Proteomes" id="UP001146120"/>
    </source>
</evidence>
<dbReference type="PROSITE" id="PS50011">
    <property type="entry name" value="PROTEIN_KINASE_DOM"/>
    <property type="match status" value="1"/>
</dbReference>
<feature type="transmembrane region" description="Helical" evidence="1">
    <location>
        <begin position="12"/>
        <end position="33"/>
    </location>
</feature>
<evidence type="ECO:0000256" key="1">
    <source>
        <dbReference type="SAM" id="Phobius"/>
    </source>
</evidence>
<proteinExistence type="predicted"/>
<dbReference type="GO" id="GO:0004674">
    <property type="term" value="F:protein serine/threonine kinase activity"/>
    <property type="evidence" value="ECO:0007669"/>
    <property type="project" value="TreeGrafter"/>
</dbReference>